<protein>
    <recommendedName>
        <fullName evidence="2">Chitin-binding type-2 domain-containing protein</fullName>
    </recommendedName>
</protein>
<dbReference type="SUPFAM" id="SSF53300">
    <property type="entry name" value="vWA-like"/>
    <property type="match status" value="1"/>
</dbReference>
<name>A0AAV2HNZ3_LYMST</name>
<evidence type="ECO:0000313" key="4">
    <source>
        <dbReference type="Proteomes" id="UP001497497"/>
    </source>
</evidence>
<dbReference type="SUPFAM" id="SSF57625">
    <property type="entry name" value="Invertebrate chitin-binding proteins"/>
    <property type="match status" value="2"/>
</dbReference>
<dbReference type="EMBL" id="CAXITT010000210">
    <property type="protein sequence ID" value="CAL1535771.1"/>
    <property type="molecule type" value="Genomic_DNA"/>
</dbReference>
<accession>A0AAV2HNZ3</accession>
<dbReference type="Pfam" id="PF01607">
    <property type="entry name" value="CBM_14"/>
    <property type="match status" value="1"/>
</dbReference>
<organism evidence="3 4">
    <name type="scientific">Lymnaea stagnalis</name>
    <name type="common">Great pond snail</name>
    <name type="synonym">Helix stagnalis</name>
    <dbReference type="NCBI Taxonomy" id="6523"/>
    <lineage>
        <taxon>Eukaryota</taxon>
        <taxon>Metazoa</taxon>
        <taxon>Spiralia</taxon>
        <taxon>Lophotrochozoa</taxon>
        <taxon>Mollusca</taxon>
        <taxon>Gastropoda</taxon>
        <taxon>Heterobranchia</taxon>
        <taxon>Euthyneura</taxon>
        <taxon>Panpulmonata</taxon>
        <taxon>Hygrophila</taxon>
        <taxon>Lymnaeoidea</taxon>
        <taxon>Lymnaeidae</taxon>
        <taxon>Lymnaea</taxon>
    </lineage>
</organism>
<keyword evidence="1" id="KW-0732">Signal</keyword>
<dbReference type="PROSITE" id="PS50940">
    <property type="entry name" value="CHIT_BIND_II"/>
    <property type="match status" value="1"/>
</dbReference>
<dbReference type="GO" id="GO:0008061">
    <property type="term" value="F:chitin binding"/>
    <property type="evidence" value="ECO:0007669"/>
    <property type="project" value="InterPro"/>
</dbReference>
<gene>
    <name evidence="3" type="ORF">GSLYS_00009731001</name>
</gene>
<feature type="domain" description="Chitin-binding type-2" evidence="2">
    <location>
        <begin position="322"/>
        <end position="382"/>
    </location>
</feature>
<dbReference type="SMART" id="SM00494">
    <property type="entry name" value="ChtBD2"/>
    <property type="match status" value="2"/>
</dbReference>
<feature type="signal peptide" evidence="1">
    <location>
        <begin position="1"/>
        <end position="36"/>
    </location>
</feature>
<dbReference type="InterPro" id="IPR036465">
    <property type="entry name" value="vWFA_dom_sf"/>
</dbReference>
<dbReference type="InterPro" id="IPR002557">
    <property type="entry name" value="Chitin-bd_dom"/>
</dbReference>
<sequence>MYHVATFYVTNKLKLNPTMKLLSLLTLVCTVLGAKGQVCPPTELLFVFDQSENARLAASDVPSNNDTKFNILQNSFNNFLNNYLIANSPNPFRVGAYGYSSGNWYNIIPEGSSPNVARTNSYLIGTGQNGGSWTHAGLEAIRTRPQFQNNRVIIVSSQGSGNDYRRQLALSEVQRVRQLGWIPVVIAVQGRNPIDTTELTSINGGVPPTILYDGLADPKSYRLLAPELDRILASICNYVIPTQPPTTPAPTPAPRITIPRPSNSLCSQCLFEGGYGFDFDPVYCDSFYQCFPDSEPIKKLCPAGTFWDGAQCNFINAVRCTNAVCDARTPAGTRFPSGRCCNQYYECFGGTLVERSCQTGQYFESSSRQCTTVQNKTLVCESTNRFECDVDRNGPIKPGDCAGYAPDPFGDPCRYQFNGLSLKVAAGTIWNQNKCSLDFTRRDICYNNTGTGDRDFTGPVPANVCNAVFLATYNGGSKAVFSERLNTDLDLYTIQKEVLLANDALTFTPSMIDPFLYYYFFNNRDIGVNTAFRVRFRLDNPQLNRDYDILSNNYCVLCPETISFTVSATSSNRRVINAMFVTTEGVTVSTTAIIELLNTSDLLEMVVIYGDSTVYGKVYEVSGSNTVVRSADFSTVGKSQGTHIAINRCGIQMGKGPNSHFVGLIDDFAVYENCQNINSVLR</sequence>
<dbReference type="Gene3D" id="3.40.50.410">
    <property type="entry name" value="von Willebrand factor, type A domain"/>
    <property type="match status" value="1"/>
</dbReference>
<evidence type="ECO:0000256" key="1">
    <source>
        <dbReference type="SAM" id="SignalP"/>
    </source>
</evidence>
<proteinExistence type="predicted"/>
<dbReference type="InterPro" id="IPR002035">
    <property type="entry name" value="VWF_A"/>
</dbReference>
<keyword evidence="4" id="KW-1185">Reference proteome</keyword>
<dbReference type="GO" id="GO:0005576">
    <property type="term" value="C:extracellular region"/>
    <property type="evidence" value="ECO:0007669"/>
    <property type="project" value="InterPro"/>
</dbReference>
<dbReference type="AlphaFoldDB" id="A0AAV2HNZ3"/>
<evidence type="ECO:0000259" key="2">
    <source>
        <dbReference type="PROSITE" id="PS50940"/>
    </source>
</evidence>
<dbReference type="Gene3D" id="2.170.140.10">
    <property type="entry name" value="Chitin binding domain"/>
    <property type="match status" value="1"/>
</dbReference>
<dbReference type="SMART" id="SM00327">
    <property type="entry name" value="VWA"/>
    <property type="match status" value="1"/>
</dbReference>
<feature type="chain" id="PRO_5043573106" description="Chitin-binding type-2 domain-containing protein" evidence="1">
    <location>
        <begin position="37"/>
        <end position="682"/>
    </location>
</feature>
<reference evidence="3 4" key="1">
    <citation type="submission" date="2024-04" db="EMBL/GenBank/DDBJ databases">
        <authorList>
            <consortium name="Genoscope - CEA"/>
            <person name="William W."/>
        </authorList>
    </citation>
    <scope>NUCLEOTIDE SEQUENCE [LARGE SCALE GENOMIC DNA]</scope>
</reference>
<comment type="caution">
    <text evidence="3">The sequence shown here is derived from an EMBL/GenBank/DDBJ whole genome shotgun (WGS) entry which is preliminary data.</text>
</comment>
<dbReference type="Proteomes" id="UP001497497">
    <property type="component" value="Unassembled WGS sequence"/>
</dbReference>
<evidence type="ECO:0000313" key="3">
    <source>
        <dbReference type="EMBL" id="CAL1535771.1"/>
    </source>
</evidence>
<dbReference type="InterPro" id="IPR036508">
    <property type="entry name" value="Chitin-bd_dom_sf"/>
</dbReference>